<dbReference type="PANTHER" id="PTHR42695">
    <property type="entry name" value="GLUTAMINE AMIDOTRANSFERASE YLR126C-RELATED"/>
    <property type="match status" value="1"/>
</dbReference>
<dbReference type="InterPro" id="IPR017926">
    <property type="entry name" value="GATASE"/>
</dbReference>
<feature type="domain" description="Glutamine amidotransferase" evidence="1">
    <location>
        <begin position="62"/>
        <end position="203"/>
    </location>
</feature>
<name>A0A9N9UB64_9HYPO</name>
<sequence length="254" mass="28599">MVPYRVAVLECDTPIQPVLEAVGNYGKIFESFLKKGLEAAKHDDGIDGADVDLRVTMTNVVNFEELPEPDDVDAVLLTGSKHNAYEDQPWIIRTVDYVRRLYEKHNVRIIGICFGHQIIARALGVEVRKNTGMWEVSVDLIDLSPEGQNIYGVEHLALHQMHQDIVVGLPKGAMNIGSSPVCEVQGLHIPNRVFSLQAHPEFSEFIMLQLLKLRHEQNIFSDALYDSGIERASRHHDGLLVARAIWKFLLSNKT</sequence>
<dbReference type="Proteomes" id="UP000754883">
    <property type="component" value="Unassembled WGS sequence"/>
</dbReference>
<dbReference type="GO" id="GO:0005634">
    <property type="term" value="C:nucleus"/>
    <property type="evidence" value="ECO:0007669"/>
    <property type="project" value="TreeGrafter"/>
</dbReference>
<dbReference type="GO" id="GO:0005829">
    <property type="term" value="C:cytosol"/>
    <property type="evidence" value="ECO:0007669"/>
    <property type="project" value="TreeGrafter"/>
</dbReference>
<dbReference type="Gene3D" id="3.40.50.880">
    <property type="match status" value="1"/>
</dbReference>
<comment type="caution">
    <text evidence="2">The sequence shown here is derived from an EMBL/GenBank/DDBJ whole genome shotgun (WGS) entry which is preliminary data.</text>
</comment>
<keyword evidence="3" id="KW-1185">Reference proteome</keyword>
<gene>
    <name evidence="2" type="ORF">CBYS24578_00007951</name>
</gene>
<dbReference type="SUPFAM" id="SSF52317">
    <property type="entry name" value="Class I glutamine amidotransferase-like"/>
    <property type="match status" value="1"/>
</dbReference>
<dbReference type="PROSITE" id="PS51273">
    <property type="entry name" value="GATASE_TYPE_1"/>
    <property type="match status" value="1"/>
</dbReference>
<evidence type="ECO:0000259" key="1">
    <source>
        <dbReference type="Pfam" id="PF00117"/>
    </source>
</evidence>
<dbReference type="CDD" id="cd01741">
    <property type="entry name" value="GATase1_1"/>
    <property type="match status" value="1"/>
</dbReference>
<dbReference type="EMBL" id="CABFNO020001405">
    <property type="protein sequence ID" value="CAG9986753.1"/>
    <property type="molecule type" value="Genomic_DNA"/>
</dbReference>
<reference evidence="2" key="1">
    <citation type="submission" date="2021-10" db="EMBL/GenBank/DDBJ databases">
        <authorList>
            <person name="Piombo E."/>
        </authorList>
    </citation>
    <scope>NUCLEOTIDE SEQUENCE</scope>
</reference>
<dbReference type="InterPro" id="IPR044992">
    <property type="entry name" value="ChyE-like"/>
</dbReference>
<accession>A0A9N9UB64</accession>
<dbReference type="AlphaFoldDB" id="A0A9N9UB64"/>
<organism evidence="2 3">
    <name type="scientific">Clonostachys byssicola</name>
    <dbReference type="NCBI Taxonomy" id="160290"/>
    <lineage>
        <taxon>Eukaryota</taxon>
        <taxon>Fungi</taxon>
        <taxon>Dikarya</taxon>
        <taxon>Ascomycota</taxon>
        <taxon>Pezizomycotina</taxon>
        <taxon>Sordariomycetes</taxon>
        <taxon>Hypocreomycetidae</taxon>
        <taxon>Hypocreales</taxon>
        <taxon>Bionectriaceae</taxon>
        <taxon>Clonostachys</taxon>
    </lineage>
</organism>
<evidence type="ECO:0000313" key="2">
    <source>
        <dbReference type="EMBL" id="CAG9986753.1"/>
    </source>
</evidence>
<dbReference type="OrthoDB" id="92161at2759"/>
<dbReference type="InterPro" id="IPR029062">
    <property type="entry name" value="Class_I_gatase-like"/>
</dbReference>
<evidence type="ECO:0000313" key="3">
    <source>
        <dbReference type="Proteomes" id="UP000754883"/>
    </source>
</evidence>
<proteinExistence type="predicted"/>
<dbReference type="PANTHER" id="PTHR42695:SF5">
    <property type="entry name" value="GLUTAMINE AMIDOTRANSFERASE YLR126C-RELATED"/>
    <property type="match status" value="1"/>
</dbReference>
<dbReference type="Pfam" id="PF00117">
    <property type="entry name" value="GATase"/>
    <property type="match status" value="1"/>
</dbReference>
<protein>
    <recommendedName>
        <fullName evidence="1">Glutamine amidotransferase domain-containing protein</fullName>
    </recommendedName>
</protein>